<dbReference type="Proteomes" id="UP000247523">
    <property type="component" value="Unassembled WGS sequence"/>
</dbReference>
<proteinExistence type="inferred from homology"/>
<reference evidence="4 5" key="1">
    <citation type="submission" date="2018-05" db="EMBL/GenBank/DDBJ databases">
        <title>Genomic Encyclopedia of Type Strains, Phase IV (KMG-IV): sequencing the most valuable type-strain genomes for metagenomic binning, comparative biology and taxonomic classification.</title>
        <authorList>
            <person name="Goeker M."/>
        </authorList>
    </citation>
    <scope>NUCLEOTIDE SEQUENCE [LARGE SCALE GENOMIC DNA]</scope>
    <source>
        <strain evidence="4 5">DSM 28816</strain>
    </source>
</reference>
<comment type="similarity">
    <text evidence="1">Belongs to the nitroreductase family.</text>
</comment>
<dbReference type="Gene3D" id="3.40.109.10">
    <property type="entry name" value="NADH Oxidase"/>
    <property type="match status" value="1"/>
</dbReference>
<evidence type="ECO:0000313" key="4">
    <source>
        <dbReference type="EMBL" id="PXV95597.1"/>
    </source>
</evidence>
<keyword evidence="2" id="KW-0560">Oxidoreductase</keyword>
<evidence type="ECO:0000256" key="1">
    <source>
        <dbReference type="ARBA" id="ARBA00007118"/>
    </source>
</evidence>
<accession>A0A318EWH2</accession>
<name>A0A318EWH2_9FIRM</name>
<protein>
    <submittedName>
        <fullName evidence="4">Nitroreductase</fullName>
    </submittedName>
</protein>
<dbReference type="AlphaFoldDB" id="A0A318EWH2"/>
<feature type="domain" description="Nitroreductase" evidence="3">
    <location>
        <begin position="7"/>
        <end position="59"/>
    </location>
</feature>
<organism evidence="4 5">
    <name type="scientific">Lachnotalea glycerini</name>
    <dbReference type="NCBI Taxonomy" id="1763509"/>
    <lineage>
        <taxon>Bacteria</taxon>
        <taxon>Bacillati</taxon>
        <taxon>Bacillota</taxon>
        <taxon>Clostridia</taxon>
        <taxon>Lachnospirales</taxon>
        <taxon>Lachnospiraceae</taxon>
        <taxon>Lachnotalea</taxon>
    </lineage>
</organism>
<dbReference type="PANTHER" id="PTHR43673">
    <property type="entry name" value="NAD(P)H NITROREDUCTASE YDGI-RELATED"/>
    <property type="match status" value="1"/>
</dbReference>
<comment type="caution">
    <text evidence="4">The sequence shown here is derived from an EMBL/GenBank/DDBJ whole genome shotgun (WGS) entry which is preliminary data.</text>
</comment>
<dbReference type="PANTHER" id="PTHR43673:SF10">
    <property type="entry name" value="NADH DEHYDROGENASE_NAD(P)H NITROREDUCTASE XCC3605-RELATED"/>
    <property type="match status" value="1"/>
</dbReference>
<sequence length="242" mass="27939">MELYEAILGRKSIRSFEDKKIEKEKLEFMIQMATYAPSASNRQAWKFIEIDDIDLKEKICNNNGGGIQYGKNLIMNAPTGILVLYRNDVSKNCLIYKDHIQSASAAIQNMLLTAYEMGIGTCWVCKLPKPSYLKKIMDIPRCYDIIGYIAMGYPKDYISEHTVKHYNGDVNQALSRVRKYSVKCVLSKNKLNDKECLDAFKYPKVLFVLQSIQLNFSSGYNQHKMINKLLERLIIYFANKKL</sequence>
<gene>
    <name evidence="4" type="ORF">C8E03_101226</name>
</gene>
<evidence type="ECO:0000259" key="3">
    <source>
        <dbReference type="Pfam" id="PF00881"/>
    </source>
</evidence>
<evidence type="ECO:0000313" key="5">
    <source>
        <dbReference type="Proteomes" id="UP000247523"/>
    </source>
</evidence>
<dbReference type="InterPro" id="IPR029479">
    <property type="entry name" value="Nitroreductase"/>
</dbReference>
<dbReference type="InterPro" id="IPR000415">
    <property type="entry name" value="Nitroreductase-like"/>
</dbReference>
<dbReference type="RefSeq" id="WP_110290049.1">
    <property type="nucleotide sequence ID" value="NZ_QICS01000001.1"/>
</dbReference>
<feature type="domain" description="Nitroreductase" evidence="3">
    <location>
        <begin position="74"/>
        <end position="153"/>
    </location>
</feature>
<dbReference type="GO" id="GO:0016491">
    <property type="term" value="F:oxidoreductase activity"/>
    <property type="evidence" value="ECO:0007669"/>
    <property type="project" value="UniProtKB-KW"/>
</dbReference>
<dbReference type="SUPFAM" id="SSF55469">
    <property type="entry name" value="FMN-dependent nitroreductase-like"/>
    <property type="match status" value="1"/>
</dbReference>
<dbReference type="EMBL" id="QICS01000001">
    <property type="protein sequence ID" value="PXV95597.1"/>
    <property type="molecule type" value="Genomic_DNA"/>
</dbReference>
<dbReference type="Pfam" id="PF00881">
    <property type="entry name" value="Nitroreductase"/>
    <property type="match status" value="2"/>
</dbReference>
<evidence type="ECO:0000256" key="2">
    <source>
        <dbReference type="ARBA" id="ARBA00023002"/>
    </source>
</evidence>